<dbReference type="AlphaFoldDB" id="A0A2T4TXL2"/>
<dbReference type="EMBL" id="NVQC01000022">
    <property type="protein sequence ID" value="PTL35863.1"/>
    <property type="molecule type" value="Genomic_DNA"/>
</dbReference>
<organism evidence="1 2">
    <name type="scientific">Candidatus Methylomirabilis limnetica</name>
    <dbReference type="NCBI Taxonomy" id="2033718"/>
    <lineage>
        <taxon>Bacteria</taxon>
        <taxon>Candidatus Methylomirabilota</taxon>
        <taxon>Candidatus Methylomirabilia</taxon>
        <taxon>Candidatus Methylomirabilales</taxon>
        <taxon>Candidatus Methylomirabilaceae</taxon>
        <taxon>Candidatus Methylomirabilis</taxon>
    </lineage>
</organism>
<evidence type="ECO:0000313" key="1">
    <source>
        <dbReference type="EMBL" id="PTL35863.1"/>
    </source>
</evidence>
<reference evidence="2" key="2">
    <citation type="journal article" date="2018" name="Environ. Microbiol.">
        <title>Bloom of a denitrifying methanotroph, 'Candidatus Methylomirabilis limnetica', in a deep stratified lake.</title>
        <authorList>
            <person name="Graf J.S."/>
            <person name="Mayr M.J."/>
            <person name="Marchant H.K."/>
            <person name="Tienken D."/>
            <person name="Hach P.F."/>
            <person name="Brand A."/>
            <person name="Schubert C.J."/>
            <person name="Kuypers M.M."/>
            <person name="Milucka J."/>
        </authorList>
    </citation>
    <scope>NUCLEOTIDE SEQUENCE [LARGE SCALE GENOMIC DNA]</scope>
    <source>
        <strain evidence="2">Zug</strain>
    </source>
</reference>
<name>A0A2T4TXL2_9BACT</name>
<comment type="caution">
    <text evidence="1">The sequence shown here is derived from an EMBL/GenBank/DDBJ whole genome shotgun (WGS) entry which is preliminary data.</text>
</comment>
<evidence type="ECO:0000313" key="2">
    <source>
        <dbReference type="Proteomes" id="UP000241436"/>
    </source>
</evidence>
<accession>A0A2T4TXL2</accession>
<gene>
    <name evidence="1" type="ORF">CLG94_08925</name>
</gene>
<protein>
    <submittedName>
        <fullName evidence="1">Uncharacterized protein</fullName>
    </submittedName>
</protein>
<dbReference type="Proteomes" id="UP000241436">
    <property type="component" value="Unassembled WGS sequence"/>
</dbReference>
<reference evidence="1 2" key="1">
    <citation type="submission" date="2017-09" db="EMBL/GenBank/DDBJ databases">
        <title>Bloom of a denitrifying methanotroph, Candidatus Methylomirabilis limnetica, in a deep stratified lake.</title>
        <authorList>
            <person name="Graf J.S."/>
            <person name="Marchant H.K."/>
            <person name="Tienken D."/>
            <person name="Hach P.F."/>
            <person name="Brand A."/>
            <person name="Schubert C.J."/>
            <person name="Kuypers M.M."/>
            <person name="Milucka J."/>
        </authorList>
    </citation>
    <scope>NUCLEOTIDE SEQUENCE [LARGE SCALE GENOMIC DNA]</scope>
    <source>
        <strain evidence="1 2">Zug</strain>
    </source>
</reference>
<proteinExistence type="predicted"/>
<keyword evidence="2" id="KW-1185">Reference proteome</keyword>
<dbReference type="RefSeq" id="WP_107562747.1">
    <property type="nucleotide sequence ID" value="NZ_NVQC01000022.1"/>
</dbReference>
<sequence length="427" mass="44390">MTSFRKTVIATMLTVAPVLAVGTAWANTELIPGSRLVAPYWDISGDRSTLLFLTNVSRRANLQKTADIGQLSGTCNLGPTGTLPGIPGTSCAVHLEFYDKTCDNINLTIDLSKQDIDQIDILTDSDMGGVRGLASKLGWVDIDVRRAITGSGHTNTSVRANVLVGTVLISDSGSDFAVAYPMAASQGSSDAGSGASAFDIVSRDGQGDANVWTGAFESFPARVYVPMFFAEGSNNGLTFTSTLAVAGPAQSFRNGEAPGQDLEDDASTGNVNEGILIDAEVDVVDACENAQSDDLVSHYIFGTLDELFTNQVTAPYNGTGTIGSCVYPSGDVDRKASGFFQGGFIDIANNAIAHSWIGGVDVGSVGGNEIERGLVGVLVQNTATRGDAVRLWGDCAYGTDGAGGNAGTGCRRSFSLVEDVSHGDILP</sequence>